<keyword evidence="1" id="KW-0472">Membrane</keyword>
<proteinExistence type="predicted"/>
<evidence type="ECO:0000313" key="2">
    <source>
        <dbReference type="EMBL" id="KAI7739179.1"/>
    </source>
</evidence>
<keyword evidence="1" id="KW-0812">Transmembrane</keyword>
<name>A0AAD5GF66_AMBAR</name>
<feature type="transmembrane region" description="Helical" evidence="1">
    <location>
        <begin position="189"/>
        <end position="210"/>
    </location>
</feature>
<comment type="caution">
    <text evidence="2">The sequence shown here is derived from an EMBL/GenBank/DDBJ whole genome shotgun (WGS) entry which is preliminary data.</text>
</comment>
<keyword evidence="1" id="KW-1133">Transmembrane helix</keyword>
<protein>
    <submittedName>
        <fullName evidence="2">Uncharacterized protein</fullName>
    </submittedName>
</protein>
<evidence type="ECO:0000256" key="1">
    <source>
        <dbReference type="SAM" id="Phobius"/>
    </source>
</evidence>
<evidence type="ECO:0000313" key="3">
    <source>
        <dbReference type="Proteomes" id="UP001206925"/>
    </source>
</evidence>
<accession>A0AAD5GF66</accession>
<keyword evidence="3" id="KW-1185">Reference proteome</keyword>
<dbReference type="AlphaFoldDB" id="A0AAD5GF66"/>
<feature type="non-terminal residue" evidence="2">
    <location>
        <position position="1"/>
    </location>
</feature>
<reference evidence="2" key="1">
    <citation type="submission" date="2022-06" db="EMBL/GenBank/DDBJ databases">
        <title>Uncovering the hologenomic basis of an extraordinary plant invasion.</title>
        <authorList>
            <person name="Bieker V.C."/>
            <person name="Martin M.D."/>
            <person name="Gilbert T."/>
            <person name="Hodgins K."/>
            <person name="Battlay P."/>
            <person name="Petersen B."/>
            <person name="Wilson J."/>
        </authorList>
    </citation>
    <scope>NUCLEOTIDE SEQUENCE</scope>
    <source>
        <strain evidence="2">AA19_3_7</strain>
        <tissue evidence="2">Leaf</tissue>
    </source>
</reference>
<organism evidence="2 3">
    <name type="scientific">Ambrosia artemisiifolia</name>
    <name type="common">Common ragweed</name>
    <dbReference type="NCBI Taxonomy" id="4212"/>
    <lineage>
        <taxon>Eukaryota</taxon>
        <taxon>Viridiplantae</taxon>
        <taxon>Streptophyta</taxon>
        <taxon>Embryophyta</taxon>
        <taxon>Tracheophyta</taxon>
        <taxon>Spermatophyta</taxon>
        <taxon>Magnoliopsida</taxon>
        <taxon>eudicotyledons</taxon>
        <taxon>Gunneridae</taxon>
        <taxon>Pentapetalae</taxon>
        <taxon>asterids</taxon>
        <taxon>campanulids</taxon>
        <taxon>Asterales</taxon>
        <taxon>Asteraceae</taxon>
        <taxon>Asteroideae</taxon>
        <taxon>Heliantheae alliance</taxon>
        <taxon>Heliantheae</taxon>
        <taxon>Ambrosia</taxon>
    </lineage>
</organism>
<feature type="transmembrane region" description="Helical" evidence="1">
    <location>
        <begin position="158"/>
        <end position="177"/>
    </location>
</feature>
<gene>
    <name evidence="2" type="ORF">M8C21_010506</name>
</gene>
<dbReference type="EMBL" id="JAMZMK010008663">
    <property type="protein sequence ID" value="KAI7739179.1"/>
    <property type="molecule type" value="Genomic_DNA"/>
</dbReference>
<dbReference type="Proteomes" id="UP001206925">
    <property type="component" value="Unassembled WGS sequence"/>
</dbReference>
<sequence length="231" mass="25034">TLATTTSSLAGNHTEFTSLKIPRNSHFASCSTITLSPLSTQFHSHDISPSDSSYEESLLPSVATYDHICFVLLSKADYLCEKSRGLVLGIIGRSGSAKTLAFQLFTRMNVKPSLRNRHHLRLLSVVRLLPRGGSGWRGRSCGAVMVAGFLRKHNGCGGADVVFVVLAVAGGDVGWWLRRWRHGCGVSLVVMVVVGAVAGGGVAVMVVFVGRRWFCGDNNRTERGHMLRQKP</sequence>